<dbReference type="EMBL" id="FXSZ01000006">
    <property type="protein sequence ID" value="SMO68118.1"/>
    <property type="molecule type" value="Genomic_DNA"/>
</dbReference>
<feature type="transmembrane region" description="Helical" evidence="1">
    <location>
        <begin position="264"/>
        <end position="285"/>
    </location>
</feature>
<feature type="transmembrane region" description="Helical" evidence="1">
    <location>
        <begin position="87"/>
        <end position="107"/>
    </location>
</feature>
<feature type="transmembrane region" description="Helical" evidence="1">
    <location>
        <begin position="173"/>
        <end position="197"/>
    </location>
</feature>
<feature type="transmembrane region" description="Helical" evidence="1">
    <location>
        <begin position="7"/>
        <end position="29"/>
    </location>
</feature>
<accession>A0A521D8W2</accession>
<keyword evidence="1" id="KW-0812">Transmembrane</keyword>
<evidence type="ECO:0000259" key="2">
    <source>
        <dbReference type="Pfam" id="PF00892"/>
    </source>
</evidence>
<evidence type="ECO:0000313" key="3">
    <source>
        <dbReference type="EMBL" id="SMO68118.1"/>
    </source>
</evidence>
<reference evidence="3 4" key="1">
    <citation type="submission" date="2017-05" db="EMBL/GenBank/DDBJ databases">
        <authorList>
            <person name="Varghese N."/>
            <person name="Submissions S."/>
        </authorList>
    </citation>
    <scope>NUCLEOTIDE SEQUENCE [LARGE SCALE GENOMIC DNA]</scope>
    <source>
        <strain evidence="3 4">DSM 21342</strain>
    </source>
</reference>
<dbReference type="PANTHER" id="PTHR22911">
    <property type="entry name" value="ACYL-MALONYL CONDENSING ENZYME-RELATED"/>
    <property type="match status" value="1"/>
</dbReference>
<feature type="transmembrane region" description="Helical" evidence="1">
    <location>
        <begin position="35"/>
        <end position="52"/>
    </location>
</feature>
<feature type="domain" description="EamA" evidence="2">
    <location>
        <begin position="13"/>
        <end position="135"/>
    </location>
</feature>
<keyword evidence="1" id="KW-1133">Transmembrane helix</keyword>
<dbReference type="PANTHER" id="PTHR22911:SF79">
    <property type="entry name" value="MOBA-LIKE NTP TRANSFERASE DOMAIN-CONTAINING PROTEIN"/>
    <property type="match status" value="1"/>
</dbReference>
<organism evidence="3 4">
    <name type="scientific">Solitalea koreensis</name>
    <dbReference type="NCBI Taxonomy" id="543615"/>
    <lineage>
        <taxon>Bacteria</taxon>
        <taxon>Pseudomonadati</taxon>
        <taxon>Bacteroidota</taxon>
        <taxon>Sphingobacteriia</taxon>
        <taxon>Sphingobacteriales</taxon>
        <taxon>Sphingobacteriaceae</taxon>
        <taxon>Solitalea</taxon>
    </lineage>
</organism>
<feature type="domain" description="EamA" evidence="2">
    <location>
        <begin position="143"/>
        <end position="281"/>
    </location>
</feature>
<keyword evidence="1" id="KW-0472">Membrane</keyword>
<dbReference type="OrthoDB" id="9150437at2"/>
<dbReference type="AlphaFoldDB" id="A0A521D8W2"/>
<feature type="transmembrane region" description="Helical" evidence="1">
    <location>
        <begin position="209"/>
        <end position="230"/>
    </location>
</feature>
<dbReference type="Proteomes" id="UP000315971">
    <property type="component" value="Unassembled WGS sequence"/>
</dbReference>
<dbReference type="RefSeq" id="WP_142604011.1">
    <property type="nucleotide sequence ID" value="NZ_FXSZ01000006.1"/>
</dbReference>
<dbReference type="GO" id="GO:0016020">
    <property type="term" value="C:membrane"/>
    <property type="evidence" value="ECO:0007669"/>
    <property type="project" value="InterPro"/>
</dbReference>
<feature type="transmembrane region" description="Helical" evidence="1">
    <location>
        <begin position="64"/>
        <end position="81"/>
    </location>
</feature>
<name>A0A521D8W2_9SPHI</name>
<dbReference type="InterPro" id="IPR037185">
    <property type="entry name" value="EmrE-like"/>
</dbReference>
<proteinExistence type="predicted"/>
<evidence type="ECO:0000313" key="4">
    <source>
        <dbReference type="Proteomes" id="UP000315971"/>
    </source>
</evidence>
<gene>
    <name evidence="3" type="ORF">SAMN06265350_10675</name>
</gene>
<feature type="transmembrane region" description="Helical" evidence="1">
    <location>
        <begin position="237"/>
        <end position="258"/>
    </location>
</feature>
<dbReference type="InterPro" id="IPR000620">
    <property type="entry name" value="EamA_dom"/>
</dbReference>
<sequence length="301" mass="33684">MHLNNNLLKLHFTVVIWGFTAILGALISVSALSLVWYRILIASLTLLIYLKYRNIGFKAPKIDLLQFFGIGILVATHWIFFFHAIKISTVSVTLVCLSSQTLFTGILEPLFTRTRISKLDILIGVLIVFGITLIFHFESQYTLGIIMGLTASLLACLFNIFNSKLVKRENPVVISFYELTGGLLGLTIYLAFLGHFNTLSNLYLHSMDVVYLLILGIVCTALAYVVGVAVMKELSAYTVALVTNMEPVYGIVLALLIFKKKEQMTPGFYVGAFIVMTAVFLYPFIKRRSAAYKARKIKIQS</sequence>
<feature type="transmembrane region" description="Helical" evidence="1">
    <location>
        <begin position="143"/>
        <end position="161"/>
    </location>
</feature>
<keyword evidence="4" id="KW-1185">Reference proteome</keyword>
<dbReference type="SUPFAM" id="SSF103481">
    <property type="entry name" value="Multidrug resistance efflux transporter EmrE"/>
    <property type="match status" value="2"/>
</dbReference>
<feature type="transmembrane region" description="Helical" evidence="1">
    <location>
        <begin position="119"/>
        <end position="137"/>
    </location>
</feature>
<evidence type="ECO:0000256" key="1">
    <source>
        <dbReference type="SAM" id="Phobius"/>
    </source>
</evidence>
<protein>
    <submittedName>
        <fullName evidence="3">EamA-like transporter family protein</fullName>
    </submittedName>
</protein>
<dbReference type="Pfam" id="PF00892">
    <property type="entry name" value="EamA"/>
    <property type="match status" value="2"/>
</dbReference>